<feature type="domain" description="Laminin G" evidence="3">
    <location>
        <begin position="1"/>
        <end position="51"/>
    </location>
</feature>
<dbReference type="AlphaFoldDB" id="A0AAN8X4D7"/>
<dbReference type="SUPFAM" id="SSF49899">
    <property type="entry name" value="Concanavalin A-like lectins/glucanases"/>
    <property type="match status" value="1"/>
</dbReference>
<proteinExistence type="predicted"/>
<dbReference type="PROSITE" id="PS50026">
    <property type="entry name" value="EGF_3"/>
    <property type="match status" value="1"/>
</dbReference>
<feature type="domain" description="Laminin G" evidence="3">
    <location>
        <begin position="94"/>
        <end position="221"/>
    </location>
</feature>
<evidence type="ECO:0000256" key="2">
    <source>
        <dbReference type="PROSITE-ProRule" id="PRU00076"/>
    </source>
</evidence>
<dbReference type="EMBL" id="JAXCGZ010013899">
    <property type="protein sequence ID" value="KAK7071824.1"/>
    <property type="molecule type" value="Genomic_DNA"/>
</dbReference>
<evidence type="ECO:0000259" key="3">
    <source>
        <dbReference type="PROSITE" id="PS50025"/>
    </source>
</evidence>
<dbReference type="InterPro" id="IPR013320">
    <property type="entry name" value="ConA-like_dom_sf"/>
</dbReference>
<evidence type="ECO:0000259" key="4">
    <source>
        <dbReference type="PROSITE" id="PS50026"/>
    </source>
</evidence>
<comment type="caution">
    <text evidence="5">The sequence shown here is derived from an EMBL/GenBank/DDBJ whole genome shotgun (WGS) entry which is preliminary data.</text>
</comment>
<keyword evidence="1" id="KW-1015">Disulfide bond</keyword>
<dbReference type="Proteomes" id="UP001381693">
    <property type="component" value="Unassembled WGS sequence"/>
</dbReference>
<organism evidence="5 6">
    <name type="scientific">Halocaridina rubra</name>
    <name type="common">Hawaiian red shrimp</name>
    <dbReference type="NCBI Taxonomy" id="373956"/>
    <lineage>
        <taxon>Eukaryota</taxon>
        <taxon>Metazoa</taxon>
        <taxon>Ecdysozoa</taxon>
        <taxon>Arthropoda</taxon>
        <taxon>Crustacea</taxon>
        <taxon>Multicrustacea</taxon>
        <taxon>Malacostraca</taxon>
        <taxon>Eumalacostraca</taxon>
        <taxon>Eucarida</taxon>
        <taxon>Decapoda</taxon>
        <taxon>Pleocyemata</taxon>
        <taxon>Caridea</taxon>
        <taxon>Atyoidea</taxon>
        <taxon>Atyidae</taxon>
        <taxon>Halocaridina</taxon>
    </lineage>
</organism>
<dbReference type="InterPro" id="IPR050372">
    <property type="entry name" value="Neurexin-related_CASP"/>
</dbReference>
<dbReference type="PANTHER" id="PTHR15036:SF49">
    <property type="entry name" value="AXOTACTIN"/>
    <property type="match status" value="1"/>
</dbReference>
<protein>
    <submittedName>
        <fullName evidence="5">Neurexin-2</fullName>
    </submittedName>
</protein>
<reference evidence="5 6" key="1">
    <citation type="submission" date="2023-11" db="EMBL/GenBank/DDBJ databases">
        <title>Halocaridina rubra genome assembly.</title>
        <authorList>
            <person name="Smith C."/>
        </authorList>
    </citation>
    <scope>NUCLEOTIDE SEQUENCE [LARGE SCALE GENOMIC DNA]</scope>
    <source>
        <strain evidence="5">EP-1</strain>
        <tissue evidence="5">Whole</tissue>
    </source>
</reference>
<gene>
    <name evidence="5" type="primary">NRXN2_2</name>
    <name evidence="5" type="ORF">SK128_017157</name>
</gene>
<dbReference type="CDD" id="cd00110">
    <property type="entry name" value="LamG"/>
    <property type="match status" value="1"/>
</dbReference>
<dbReference type="InterPro" id="IPR001791">
    <property type="entry name" value="Laminin_G"/>
</dbReference>
<dbReference type="Gene3D" id="2.60.120.200">
    <property type="match status" value="2"/>
</dbReference>
<comment type="caution">
    <text evidence="2">Lacks conserved residue(s) required for the propagation of feature annotation.</text>
</comment>
<evidence type="ECO:0000313" key="6">
    <source>
        <dbReference type="Proteomes" id="UP001381693"/>
    </source>
</evidence>
<feature type="non-terminal residue" evidence="5">
    <location>
        <position position="1"/>
    </location>
</feature>
<feature type="domain" description="EGF-like" evidence="4">
    <location>
        <begin position="54"/>
        <end position="91"/>
    </location>
</feature>
<name>A0AAN8X4D7_HALRR</name>
<dbReference type="PANTHER" id="PTHR15036">
    <property type="entry name" value="PIKACHURIN-LIKE PROTEIN"/>
    <property type="match status" value="1"/>
</dbReference>
<keyword evidence="6" id="KW-1185">Reference proteome</keyword>
<sequence length="221" mass="23910">GSGISVPPELWSGRLGLGYVGCMRDLVINGHAADLASYAKKQDSGSIVRFCHSDGGSCTSSPCMHSGDCKPGWGRFICDCSHTSFVGPTCGKDAATLHFDGSQYVRVSAGEESKTQAEDIAFRFRTNRPVGLLLATTSGMSSDKLELALQSGRLRLTVKLGDRDKVLHAGNGLNDQQWHSVRLTRRATQISLQIDKEAPTIGKEHIKQCLKLQNGKVLYKC</sequence>
<dbReference type="SMART" id="SM00282">
    <property type="entry name" value="LamG"/>
    <property type="match status" value="1"/>
</dbReference>
<dbReference type="Gene3D" id="2.10.25.10">
    <property type="entry name" value="Laminin"/>
    <property type="match status" value="1"/>
</dbReference>
<keyword evidence="2" id="KW-0245">EGF-like domain</keyword>
<dbReference type="InterPro" id="IPR000742">
    <property type="entry name" value="EGF"/>
</dbReference>
<evidence type="ECO:0000256" key="1">
    <source>
        <dbReference type="ARBA" id="ARBA00023157"/>
    </source>
</evidence>
<dbReference type="PROSITE" id="PS50025">
    <property type="entry name" value="LAM_G_DOMAIN"/>
    <property type="match status" value="2"/>
</dbReference>
<evidence type="ECO:0000313" key="5">
    <source>
        <dbReference type="EMBL" id="KAK7071824.1"/>
    </source>
</evidence>
<dbReference type="CDD" id="cd00054">
    <property type="entry name" value="EGF_CA"/>
    <property type="match status" value="1"/>
</dbReference>
<accession>A0AAN8X4D7</accession>
<dbReference type="GO" id="GO:0016020">
    <property type="term" value="C:membrane"/>
    <property type="evidence" value="ECO:0007669"/>
    <property type="project" value="UniProtKB-SubCell"/>
</dbReference>
<dbReference type="Pfam" id="PF02210">
    <property type="entry name" value="Laminin_G_2"/>
    <property type="match status" value="1"/>
</dbReference>